<dbReference type="Proteomes" id="UP000228561">
    <property type="component" value="Unassembled WGS sequence"/>
</dbReference>
<dbReference type="SUPFAM" id="SSF56300">
    <property type="entry name" value="Metallo-dependent phosphatases"/>
    <property type="match status" value="1"/>
</dbReference>
<dbReference type="InterPro" id="IPR029052">
    <property type="entry name" value="Metallo-depent_PP-like"/>
</dbReference>
<proteinExistence type="predicted"/>
<accession>A0A2M7B9Q9</accession>
<comment type="caution">
    <text evidence="1">The sequence shown here is derived from an EMBL/GenBank/DDBJ whole genome shotgun (WGS) entry which is preliminary data.</text>
</comment>
<evidence type="ECO:0000313" key="2">
    <source>
        <dbReference type="Proteomes" id="UP000228561"/>
    </source>
</evidence>
<protein>
    <recommendedName>
        <fullName evidence="3">Calcineurin-like phosphoesterase domain-containing protein</fullName>
    </recommendedName>
</protein>
<name>A0A2M7B9Q9_9BACT</name>
<gene>
    <name evidence="1" type="ORF">COS58_00435</name>
</gene>
<evidence type="ECO:0008006" key="3">
    <source>
        <dbReference type="Google" id="ProtNLM"/>
    </source>
</evidence>
<reference evidence="2" key="1">
    <citation type="submission" date="2017-09" db="EMBL/GenBank/DDBJ databases">
        <title>Depth-based differentiation of microbial function through sediment-hosted aquifers and enrichment of novel symbionts in the deep terrestrial subsurface.</title>
        <authorList>
            <person name="Probst A.J."/>
            <person name="Ladd B."/>
            <person name="Jarett J.K."/>
            <person name="Geller-Mcgrath D.E."/>
            <person name="Sieber C.M.K."/>
            <person name="Emerson J.B."/>
            <person name="Anantharaman K."/>
            <person name="Thomas B.C."/>
            <person name="Malmstrom R."/>
            <person name="Stieglmeier M."/>
            <person name="Klingl A."/>
            <person name="Woyke T."/>
            <person name="Ryan C.M."/>
            <person name="Banfield J.F."/>
        </authorList>
    </citation>
    <scope>NUCLEOTIDE SEQUENCE [LARGE SCALE GENOMIC DNA]</scope>
</reference>
<organism evidence="1 2">
    <name type="scientific">Candidatus Tagabacteria bacterium CG03_land_8_20_14_0_80_41_22</name>
    <dbReference type="NCBI Taxonomy" id="1975020"/>
    <lineage>
        <taxon>Bacteria</taxon>
        <taxon>Candidatus Tagaibacteriota</taxon>
    </lineage>
</organism>
<dbReference type="AlphaFoldDB" id="A0A2M7B9Q9"/>
<sequence>MEKTKNGKKIWSKKEKERLENLCKICKSFTELKEKSKKAFLKRTWCSIESHARKHKDWIKHFEKKEPLIFSKKERKLPEILKDGPKTLKEISDALDVPKEEIFPIRDKFAELGYNIEIKKNSKETVVSLVSEPSPDKEKREKPAKITSNIIKVLFVSDICFGLKTQQPTLLQTAYKIGEEEGVFFAVIAGNIVAGKPQKGKEKDYFLVTVDEQLDYAIKHIPRASFKTTFINGPRDLSWEGGEEGINIGEALAKSTARKDLSCKDDLKTTFSIGKKEGVKFGVMCASGSTPYTKSYTVQGLSENLQEAEYYVFEHSDPLQMILIGGTQTVILDPRRFPLKQSRINDFDKVAIPALHRIPNSLAVSKKRGGSHVLGCVVVCFELNDEGYLKSPPLCKFYNMTAYFKDNDYLLPIEELADKSLDKEEQELLNLLEDKPRRKGSISRRLKIGEDHVEDIVKRLNEKKINVVFDDASKAYHWQRKLQEEFKPLDAYISQFFPGKSAAEKPKTRKAKTVDMSDTHLGHKYERPDLIKEAYEIAQAEQVDAVLHSGDVFEGEDSYKGQVRELAYIGADAQRDHGLEIWPASKIPTYIIMGSSHEKIFLDKCGYDIVSNFVRLAKAERGLDLVALETLDGISGSRGIVDINGIKFCLDHPSGGIPYGRSYRPQKLIENMVSDMELLGEAKVILCGHLHVSLFMLYKGVAGFLVPCLQDKTKYIEAKGYTPSLGIWVVEVNMDEYENITRIIPKYIPFEPIKKRQIFQVQAKASK</sequence>
<dbReference type="EMBL" id="PEVG01000002">
    <property type="protein sequence ID" value="PIU99864.1"/>
    <property type="molecule type" value="Genomic_DNA"/>
</dbReference>
<evidence type="ECO:0000313" key="1">
    <source>
        <dbReference type="EMBL" id="PIU99864.1"/>
    </source>
</evidence>
<dbReference type="Gene3D" id="3.60.21.10">
    <property type="match status" value="1"/>
</dbReference>